<sequence length="214" mass="22203">MDDMLADFPFWGAWIFMFILGTLRGQGTYWIGRGASSAATHVGSDEDTGSKWAKVKAWFNSDKTKTGRTLVHKIGVVAVPLSYLTVGLQTAVLAAAGLVRIQWWKFTVAQIPGAMAWATIYSGVGLAGWKAAIAVFTGDGILPAIALVVLVAAAIVGVVFISKSIRKSSAAKNNGGAPAASPAEDTVPGSESAAEAGTKTESAAGTEGHVETRH</sequence>
<organism evidence="3 4">
    <name type="scientific">Corynebacterium casei LMG S-19264</name>
    <dbReference type="NCBI Taxonomy" id="1285583"/>
    <lineage>
        <taxon>Bacteria</taxon>
        <taxon>Bacillati</taxon>
        <taxon>Actinomycetota</taxon>
        <taxon>Actinomycetes</taxon>
        <taxon>Mycobacteriales</taxon>
        <taxon>Corynebacteriaceae</taxon>
        <taxon>Corynebacterium</taxon>
    </lineage>
</organism>
<keyword evidence="2" id="KW-1133">Transmembrane helix</keyword>
<evidence type="ECO:0000256" key="2">
    <source>
        <dbReference type="SAM" id="Phobius"/>
    </source>
</evidence>
<evidence type="ECO:0000256" key="1">
    <source>
        <dbReference type="SAM" id="MobiDB-lite"/>
    </source>
</evidence>
<accession>A0ABN4CJ01</accession>
<keyword evidence="4" id="KW-1185">Reference proteome</keyword>
<protein>
    <submittedName>
        <fullName evidence="3">Membrane-associated protein</fullName>
    </submittedName>
</protein>
<dbReference type="Proteomes" id="UP000019226">
    <property type="component" value="Chromosome"/>
</dbReference>
<keyword evidence="2" id="KW-0472">Membrane</keyword>
<feature type="region of interest" description="Disordered" evidence="1">
    <location>
        <begin position="170"/>
        <end position="214"/>
    </location>
</feature>
<keyword evidence="2" id="KW-0812">Transmembrane</keyword>
<reference evidence="4" key="1">
    <citation type="submission" date="2013-02" db="EMBL/GenBank/DDBJ databases">
        <title>The complete genome sequence of Corynebacterium casei LMG S-19264 (=DSM 44701).</title>
        <authorList>
            <person name="Ruckert C."/>
            <person name="Albersmeier A."/>
            <person name="Kalinowski J."/>
        </authorList>
    </citation>
    <scope>NUCLEOTIDE SEQUENCE [LARGE SCALE GENOMIC DNA]</scope>
    <source>
        <strain evidence="4">LMG S-19264</strain>
    </source>
</reference>
<dbReference type="EMBL" id="CP004350">
    <property type="protein sequence ID" value="AHI20729.1"/>
    <property type="molecule type" value="Genomic_DNA"/>
</dbReference>
<feature type="transmembrane region" description="Helical" evidence="2">
    <location>
        <begin position="111"/>
        <end position="129"/>
    </location>
</feature>
<feature type="transmembrane region" description="Helical" evidence="2">
    <location>
        <begin position="141"/>
        <end position="162"/>
    </location>
</feature>
<feature type="transmembrane region" description="Helical" evidence="2">
    <location>
        <begin position="74"/>
        <end position="99"/>
    </location>
</feature>
<evidence type="ECO:0000313" key="3">
    <source>
        <dbReference type="EMBL" id="AHI20729.1"/>
    </source>
</evidence>
<evidence type="ECO:0000313" key="4">
    <source>
        <dbReference type="Proteomes" id="UP000019226"/>
    </source>
</evidence>
<name>A0ABN4CJ01_9CORY</name>
<gene>
    <name evidence="3" type="ORF">CCASEI_10870</name>
</gene>
<proteinExistence type="predicted"/>